<dbReference type="SMART" id="SM00382">
    <property type="entry name" value="AAA"/>
    <property type="match status" value="1"/>
</dbReference>
<gene>
    <name evidence="8" type="ORF">DFR24_2762</name>
</gene>
<dbReference type="InterPro" id="IPR009057">
    <property type="entry name" value="Homeodomain-like_sf"/>
</dbReference>
<name>A0A4R7P3P1_9GAMM</name>
<dbReference type="PROSITE" id="PS00676">
    <property type="entry name" value="SIGMA54_INTERACT_2"/>
    <property type="match status" value="1"/>
</dbReference>
<proteinExistence type="predicted"/>
<dbReference type="GO" id="GO:0019629">
    <property type="term" value="P:propionate catabolic process, 2-methylcitrate cycle"/>
    <property type="evidence" value="ECO:0007669"/>
    <property type="project" value="InterPro"/>
</dbReference>
<dbReference type="GO" id="GO:0043565">
    <property type="term" value="F:sequence-specific DNA binding"/>
    <property type="evidence" value="ECO:0007669"/>
    <property type="project" value="InterPro"/>
</dbReference>
<evidence type="ECO:0000313" key="8">
    <source>
        <dbReference type="EMBL" id="TDU28393.1"/>
    </source>
</evidence>
<dbReference type="InterPro" id="IPR027417">
    <property type="entry name" value="P-loop_NTPase"/>
</dbReference>
<dbReference type="Proteomes" id="UP000295341">
    <property type="component" value="Unassembled WGS sequence"/>
</dbReference>
<dbReference type="OrthoDB" id="9804019at2"/>
<dbReference type="PROSITE" id="PS50045">
    <property type="entry name" value="SIGMA54_INTERACT_4"/>
    <property type="match status" value="1"/>
</dbReference>
<evidence type="ECO:0000256" key="3">
    <source>
        <dbReference type="ARBA" id="ARBA00023015"/>
    </source>
</evidence>
<dbReference type="FunFam" id="3.40.50.300:FF:000006">
    <property type="entry name" value="DNA-binding transcriptional regulator NtrC"/>
    <property type="match status" value="1"/>
</dbReference>
<dbReference type="CDD" id="cd00009">
    <property type="entry name" value="AAA"/>
    <property type="match status" value="1"/>
</dbReference>
<dbReference type="InterPro" id="IPR010524">
    <property type="entry name" value="Sig_transdc_resp-reg_PrpR_N"/>
</dbReference>
<dbReference type="Pfam" id="PF25601">
    <property type="entry name" value="AAA_lid_14"/>
    <property type="match status" value="1"/>
</dbReference>
<organism evidence="8 9">
    <name type="scientific">Panacagrimonas perspica</name>
    <dbReference type="NCBI Taxonomy" id="381431"/>
    <lineage>
        <taxon>Bacteria</taxon>
        <taxon>Pseudomonadati</taxon>
        <taxon>Pseudomonadota</taxon>
        <taxon>Gammaproteobacteria</taxon>
        <taxon>Nevskiales</taxon>
        <taxon>Nevskiaceae</taxon>
        <taxon>Panacagrimonas</taxon>
    </lineage>
</organism>
<dbReference type="PROSITE" id="PS00688">
    <property type="entry name" value="SIGMA54_INTERACT_3"/>
    <property type="match status" value="1"/>
</dbReference>
<dbReference type="GO" id="GO:0006355">
    <property type="term" value="P:regulation of DNA-templated transcription"/>
    <property type="evidence" value="ECO:0007669"/>
    <property type="project" value="InterPro"/>
</dbReference>
<evidence type="ECO:0000256" key="1">
    <source>
        <dbReference type="ARBA" id="ARBA00022741"/>
    </source>
</evidence>
<dbReference type="Pfam" id="PF00158">
    <property type="entry name" value="Sigma54_activat"/>
    <property type="match status" value="1"/>
</dbReference>
<dbReference type="SUPFAM" id="SSF46689">
    <property type="entry name" value="Homeodomain-like"/>
    <property type="match status" value="1"/>
</dbReference>
<accession>A0A4R7P3P1</accession>
<dbReference type="InterPro" id="IPR058031">
    <property type="entry name" value="AAA_lid_NorR"/>
</dbReference>
<protein>
    <submittedName>
        <fullName evidence="8">Propionate catabolism operon transcriptional regulator</fullName>
    </submittedName>
</protein>
<evidence type="ECO:0000256" key="6">
    <source>
        <dbReference type="SAM" id="MobiDB-lite"/>
    </source>
</evidence>
<evidence type="ECO:0000313" key="9">
    <source>
        <dbReference type="Proteomes" id="UP000295341"/>
    </source>
</evidence>
<feature type="region of interest" description="Disordered" evidence="6">
    <location>
        <begin position="482"/>
        <end position="520"/>
    </location>
</feature>
<dbReference type="AlphaFoldDB" id="A0A4R7P3P1"/>
<dbReference type="InterPro" id="IPR002078">
    <property type="entry name" value="Sigma_54_int"/>
</dbReference>
<keyword evidence="1" id="KW-0547">Nucleotide-binding</keyword>
<keyword evidence="5" id="KW-0804">Transcription</keyword>
<dbReference type="Pfam" id="PF02954">
    <property type="entry name" value="HTH_8"/>
    <property type="match status" value="1"/>
</dbReference>
<dbReference type="NCBIfam" id="NF011953">
    <property type="entry name" value="PRK15424.1"/>
    <property type="match status" value="1"/>
</dbReference>
<keyword evidence="3" id="KW-0805">Transcription regulation</keyword>
<sequence>MKRRNDSYVADDSGGSAHRPVIWTVSVSRLSRLLQDVTPEFDTRARIENIHLGFDEAVTTLRGRMQRERCDVLIAAGSNGAYLKNRLDKPVVLVRPDGFDLMLALAQAHRISPNIGVLTHQTEVPAFDDFQKSFGLDIAQRAFETAEDARTQVRELVALGCTAIVGTGLAADLAEQAGVAGILLYSADTIRQAFESALEIARAVGSAETQAPSLRAGRGSGGGRYALSDLIGDSAVMRALRHDIVNFATSDRTVLISGDTGTGKELVAQSLHAGSPRRKGAFVAVNCGAIAESLLESELFGYEEGAFTGSRRGGRTGLMETAHGGTLFLDEIGEMPLALQTRLLRALEEREVLRVGASRAVPIDIRVIAATHGNLDAMAAAGRFRRDLYYRLNVLRLQVPKLIERGADIVQLARHFLEASLGEAAPEWTEAALDVLRAHAWPGNVRELRNLVDRVAVFCEGSTAPIDVALLRRCAPELLGGSHHSEDARLTPSPEAEPKTSAARRRSSGPRPDLRRVMERAGGDRQVAARILGVSRTTLWRWLRDAKL</sequence>
<dbReference type="GO" id="GO:0005737">
    <property type="term" value="C:cytoplasm"/>
    <property type="evidence" value="ECO:0007669"/>
    <property type="project" value="InterPro"/>
</dbReference>
<dbReference type="Pfam" id="PF06506">
    <property type="entry name" value="PrpR_N"/>
    <property type="match status" value="1"/>
</dbReference>
<dbReference type="PROSITE" id="PS00675">
    <property type="entry name" value="SIGMA54_INTERACT_1"/>
    <property type="match status" value="1"/>
</dbReference>
<dbReference type="Gene3D" id="3.40.50.2300">
    <property type="match status" value="1"/>
</dbReference>
<reference evidence="8 9" key="1">
    <citation type="submission" date="2019-03" db="EMBL/GenBank/DDBJ databases">
        <title>Genomic Encyclopedia of Type Strains, Phase IV (KMG-IV): sequencing the most valuable type-strain genomes for metagenomic binning, comparative biology and taxonomic classification.</title>
        <authorList>
            <person name="Goeker M."/>
        </authorList>
    </citation>
    <scope>NUCLEOTIDE SEQUENCE [LARGE SCALE GENOMIC DNA]</scope>
    <source>
        <strain evidence="8 9">DSM 26377</strain>
    </source>
</reference>
<dbReference type="GO" id="GO:0000156">
    <property type="term" value="F:phosphorelay response regulator activity"/>
    <property type="evidence" value="ECO:0007669"/>
    <property type="project" value="InterPro"/>
</dbReference>
<dbReference type="NCBIfam" id="TIGR02329">
    <property type="entry name" value="propionate_PrpR"/>
    <property type="match status" value="1"/>
</dbReference>
<evidence type="ECO:0000259" key="7">
    <source>
        <dbReference type="PROSITE" id="PS50045"/>
    </source>
</evidence>
<dbReference type="GO" id="GO:0005524">
    <property type="term" value="F:ATP binding"/>
    <property type="evidence" value="ECO:0007669"/>
    <property type="project" value="UniProtKB-KW"/>
</dbReference>
<feature type="domain" description="Sigma-54 factor interaction" evidence="7">
    <location>
        <begin position="230"/>
        <end position="457"/>
    </location>
</feature>
<dbReference type="Gene3D" id="1.10.8.60">
    <property type="match status" value="1"/>
</dbReference>
<dbReference type="InterPro" id="IPR003593">
    <property type="entry name" value="AAA+_ATPase"/>
</dbReference>
<dbReference type="RefSeq" id="WP_133881943.1">
    <property type="nucleotide sequence ID" value="NZ_MWIN01000029.1"/>
</dbReference>
<dbReference type="Gene3D" id="1.20.5.170">
    <property type="match status" value="1"/>
</dbReference>
<dbReference type="EMBL" id="SOBT01000009">
    <property type="protein sequence ID" value="TDU28393.1"/>
    <property type="molecule type" value="Genomic_DNA"/>
</dbReference>
<evidence type="ECO:0000256" key="4">
    <source>
        <dbReference type="ARBA" id="ARBA00023125"/>
    </source>
</evidence>
<comment type="caution">
    <text evidence="8">The sequence shown here is derived from an EMBL/GenBank/DDBJ whole genome shotgun (WGS) entry which is preliminary data.</text>
</comment>
<dbReference type="PANTHER" id="PTHR32071">
    <property type="entry name" value="TRANSCRIPTIONAL REGULATORY PROTEIN"/>
    <property type="match status" value="1"/>
</dbReference>
<evidence type="ECO:0000256" key="5">
    <source>
        <dbReference type="ARBA" id="ARBA00023163"/>
    </source>
</evidence>
<dbReference type="InterPro" id="IPR025944">
    <property type="entry name" value="Sigma_54_int_dom_CS"/>
</dbReference>
<dbReference type="Gene3D" id="1.10.10.60">
    <property type="entry name" value="Homeodomain-like"/>
    <property type="match status" value="1"/>
</dbReference>
<dbReference type="InterPro" id="IPR025662">
    <property type="entry name" value="Sigma_54_int_dom_ATP-bd_1"/>
</dbReference>
<dbReference type="InterPro" id="IPR002197">
    <property type="entry name" value="HTH_Fis"/>
</dbReference>
<dbReference type="SUPFAM" id="SSF159800">
    <property type="entry name" value="PrpR receptor domain-like"/>
    <property type="match status" value="1"/>
</dbReference>
<keyword evidence="2" id="KW-0067">ATP-binding</keyword>
<dbReference type="PANTHER" id="PTHR32071:SF81">
    <property type="entry name" value="PROPIONATE CATABOLISM OPERON REGULATORY PROTEIN"/>
    <property type="match status" value="1"/>
</dbReference>
<keyword evidence="9" id="KW-1185">Reference proteome</keyword>
<dbReference type="InterPro" id="IPR012704">
    <property type="entry name" value="Sig_transdc_resp-reg_PrpR"/>
</dbReference>
<dbReference type="InterPro" id="IPR025943">
    <property type="entry name" value="Sigma_54_int_dom_ATP-bd_2"/>
</dbReference>
<keyword evidence="4" id="KW-0238">DNA-binding</keyword>
<dbReference type="Gene3D" id="3.40.50.300">
    <property type="entry name" value="P-loop containing nucleotide triphosphate hydrolases"/>
    <property type="match status" value="1"/>
</dbReference>
<dbReference type="SUPFAM" id="SSF52540">
    <property type="entry name" value="P-loop containing nucleoside triphosphate hydrolases"/>
    <property type="match status" value="1"/>
</dbReference>
<evidence type="ECO:0000256" key="2">
    <source>
        <dbReference type="ARBA" id="ARBA00022840"/>
    </source>
</evidence>